<dbReference type="PANTHER" id="PTHR43642:SF1">
    <property type="entry name" value="HYBRID SIGNAL TRANSDUCTION HISTIDINE KINASE G"/>
    <property type="match status" value="1"/>
</dbReference>
<dbReference type="InterPro" id="IPR029016">
    <property type="entry name" value="GAF-like_dom_sf"/>
</dbReference>
<proteinExistence type="predicted"/>
<comment type="caution">
    <text evidence="2">The sequence shown here is derived from an EMBL/GenBank/DDBJ whole genome shotgun (WGS) entry which is preliminary data.</text>
</comment>
<dbReference type="SUPFAM" id="SSF55781">
    <property type="entry name" value="GAF domain-like"/>
    <property type="match status" value="1"/>
</dbReference>
<evidence type="ECO:0000313" key="3">
    <source>
        <dbReference type="Proteomes" id="UP000294952"/>
    </source>
</evidence>
<dbReference type="InterPro" id="IPR041664">
    <property type="entry name" value="AAA_16"/>
</dbReference>
<reference evidence="2 3" key="1">
    <citation type="submission" date="2019-01" db="EMBL/GenBank/DDBJ databases">
        <title>High-quality-draft genome sequences of five non-tuberculosis mycobacteriaceae isolated from a nosocomial environment.</title>
        <authorList>
            <person name="Tiago I."/>
            <person name="Alarico S."/>
            <person name="Pereira S.G."/>
            <person name="Coelho C."/>
            <person name="Maranha A."/>
            <person name="Empadinhas N."/>
        </authorList>
    </citation>
    <scope>NUCLEOTIDE SEQUENCE [LARGE SCALE GENOMIC DNA]</scope>
    <source>
        <strain evidence="2 3">22DIII</strain>
    </source>
</reference>
<dbReference type="Pfam" id="PF13191">
    <property type="entry name" value="AAA_16"/>
    <property type="match status" value="1"/>
</dbReference>
<dbReference type="GO" id="GO:0004016">
    <property type="term" value="F:adenylate cyclase activity"/>
    <property type="evidence" value="ECO:0007669"/>
    <property type="project" value="UniProtKB-ARBA"/>
</dbReference>
<protein>
    <submittedName>
        <fullName evidence="2">Cyclase</fullName>
    </submittedName>
</protein>
<organism evidence="2 3">
    <name type="scientific">Mycolicibacterium obuense</name>
    <dbReference type="NCBI Taxonomy" id="1807"/>
    <lineage>
        <taxon>Bacteria</taxon>
        <taxon>Bacillati</taxon>
        <taxon>Actinomycetota</taxon>
        <taxon>Actinomycetes</taxon>
        <taxon>Mycobacteriales</taxon>
        <taxon>Mycobacteriaceae</taxon>
        <taxon>Mycolicibacterium</taxon>
    </lineage>
</organism>
<dbReference type="Gene3D" id="3.30.70.1230">
    <property type="entry name" value="Nucleotide cyclase"/>
    <property type="match status" value="1"/>
</dbReference>
<dbReference type="InterPro" id="IPR001054">
    <property type="entry name" value="A/G_cyclase"/>
</dbReference>
<dbReference type="PROSITE" id="PS50125">
    <property type="entry name" value="GUANYLATE_CYCLASE_2"/>
    <property type="match status" value="1"/>
</dbReference>
<dbReference type="GO" id="GO:0009190">
    <property type="term" value="P:cyclic nucleotide biosynthetic process"/>
    <property type="evidence" value="ECO:0007669"/>
    <property type="project" value="InterPro"/>
</dbReference>
<sequence>MRQPVAKTGRHGTVTVPLLDIDGRVVGRQRELSELRAAVEGAERLGGACVLLRGAPGVGKSTVLRAFGDEVASRDCMFAYGRCREGAAAPYSALGEALKALAEDMEAMPAAERDRWRASLTQASASLPGVLAELVPGLTASLGPATPVPDVDAADARHRLHRAAIQLVSVTARYRTVVLAVDDLQWADRDSLLLLEELLAVAPRNVLVVGTHRSGEFDAESGFASATIVDLSLMSITETEELLAAVAGEGAELAVVAAEFHHRTGGNPLQIRQLLHRAQHDGALIPLEDGRGPGWDLRALASIEVSATEAEFLGNHLRLLRPTDRTVLGALAFIGGEFDLADAIAAAGQPAEVVTRALWSSMELRMIEALDGHGRRIANALRRDARYRFCHDRVAETARAGMSEDDRRAAHLRLGRRLTGLGDARLFEAARHLGIGGLSLHENDDERLTFADVLRRAAARARAQASFPLALTYCRAGLELLGADRWAAHSAITRELLLSAADAALLVDDHAGLHALLDEAAPHLPEPSDQLRLAYLRVKSLFAVDSPQEAMDAGLHALSEFGEPIPTDAGKPRMANAVLRMRWAMSRWSNGKLLALPRCEDLLVVEKQRMAVTLCHESYNVRPNLFPLLVRKQLELMLTHGHTRPSPRVLANYALLLVILGDTVGAQRFGEAGMALAEHPDFLDTRPETTFLYYGFIRHWRHPIRTGLGHLRDAVAAALDQGDRESAGFLAATLLSQTFWVGTSLTDIDMLAQKLVPDVRSLPVPKRSCQAMQQMALNLMGRCEDVYLLAGESGYDEREVLPAAEQEGEEVILSQAAIMKQGLHFWSGDLAGAYEATGDAMNHDLGMVGTAIAPLVHMIGALSMMQQAPRERDTARFVRKTLDMHRKAARGSPENYGAALALVEGAWARVRGKHDAAERHLHEAIQLAEDNNLPMMSARAHEEAAAVYAETGRTAFRDHMLQSAYQTWLSLGVSVRTDWLAREHPWLSGRGLAKTDAAGVDPVVAHQVLRSLSTARTEDDIDRIILQTVADSTGADRVLLLTGSAEELAPRAMLRGGKIGAAEGGESYDRELVARAVRSGDSPARDAQDRALAAPVSLHGNLVGVIYAEYERSDGRFTGDQRDVLDFLSAQAAAPLWNIQLEAQLRAADEYRQSLIDAQSRFVPNELLRILDIDDLRRVRSGHRVEREMTVLISDIRGYTTLLEDMDVIEAGNLAMGFLRAVELPIVSCNGLIQDVRGDEVLAIFDSADDAVRAGLAMLRSLNEHNDERRALGSHELHVGIGINTGSVGVGLVGGVNRMVLTVIGDAVNLAARIESLTKRYGSKLLISDATLTRLAGRDDFDIRRMERVMVVNRRSPVTIHEVYDGDSEDTRIAKRTARPCFDDAFALFDAGDVEAARRAFQRCQELLPDDPVAPLHLAHCDAIARGDMRPGQDVVLHQK</sequence>
<dbReference type="EMBL" id="SDLP01000006">
    <property type="protein sequence ID" value="TDL05883.1"/>
    <property type="molecule type" value="Genomic_DNA"/>
</dbReference>
<dbReference type="InterPro" id="IPR027417">
    <property type="entry name" value="P-loop_NTPase"/>
</dbReference>
<accession>A0A4R5X574</accession>
<dbReference type="GO" id="GO:0035556">
    <property type="term" value="P:intracellular signal transduction"/>
    <property type="evidence" value="ECO:0007669"/>
    <property type="project" value="InterPro"/>
</dbReference>
<evidence type="ECO:0000259" key="1">
    <source>
        <dbReference type="PROSITE" id="PS50125"/>
    </source>
</evidence>
<dbReference type="Gene3D" id="3.30.450.40">
    <property type="match status" value="1"/>
</dbReference>
<dbReference type="Gene3D" id="3.40.50.300">
    <property type="entry name" value="P-loop containing nucleotide triphosphate hydrolases"/>
    <property type="match status" value="1"/>
</dbReference>
<dbReference type="SMART" id="SM00044">
    <property type="entry name" value="CYCc"/>
    <property type="match status" value="1"/>
</dbReference>
<dbReference type="InterPro" id="IPR053159">
    <property type="entry name" value="Hybrid_Histidine_Kinase"/>
</dbReference>
<dbReference type="SUPFAM" id="SSF55073">
    <property type="entry name" value="Nucleotide cyclase"/>
    <property type="match status" value="1"/>
</dbReference>
<dbReference type="Pfam" id="PF00211">
    <property type="entry name" value="Guanylate_cyc"/>
    <property type="match status" value="1"/>
</dbReference>
<feature type="domain" description="Guanylate cyclase" evidence="1">
    <location>
        <begin position="1190"/>
        <end position="1315"/>
    </location>
</feature>
<dbReference type="CDD" id="cd07302">
    <property type="entry name" value="CHD"/>
    <property type="match status" value="1"/>
</dbReference>
<dbReference type="Proteomes" id="UP000294952">
    <property type="component" value="Unassembled WGS sequence"/>
</dbReference>
<name>A0A4R5X574_9MYCO</name>
<dbReference type="InterPro" id="IPR029787">
    <property type="entry name" value="Nucleotide_cyclase"/>
</dbReference>
<evidence type="ECO:0000313" key="2">
    <source>
        <dbReference type="EMBL" id="TDL05883.1"/>
    </source>
</evidence>
<gene>
    <name evidence="2" type="ORF">EUA04_20405</name>
</gene>
<dbReference type="PANTHER" id="PTHR43642">
    <property type="entry name" value="HYBRID SIGNAL TRANSDUCTION HISTIDINE KINASE G"/>
    <property type="match status" value="1"/>
</dbReference>
<dbReference type="SUPFAM" id="SSF52540">
    <property type="entry name" value="P-loop containing nucleoside triphosphate hydrolases"/>
    <property type="match status" value="1"/>
</dbReference>